<keyword evidence="3" id="KW-1185">Reference proteome</keyword>
<evidence type="ECO:0000313" key="2">
    <source>
        <dbReference type="EMBL" id="KAL3801015.1"/>
    </source>
</evidence>
<accession>A0ABD3QSL2</accession>
<sequence length="2298" mass="267162">MARSNSVDDMLMDIDTLADDDKDLSMTDLDTNDRSHADNNNINIGDIEPYTHKDYTLDCYPYTFSPLLLFSSDGYFDRGYSNYNAVATFFDSVLKEVIGDNQLESSDGSNGDKKASSWMNSKRASPQRGHEDEGGGIDMLEGVVYERKNMNYDDLYNYIVDTKSIVTCCIDAHFTAFQIINPKTLIYYDPLSPTLRVAKGEGEVQKVAVFLLLKCNYGDNQHIQENKSHYTGATSSDLQRIIYNLWNKINSLTLSDLNGCRWVNLPLNIEKYLFINNSQKLSSMSTQLTGNTCYFQTYLFTLLCKVGKPKISADGRSIELQNVDLLEQATVSIARFLLTFFIDSDKKILRPLTNSNFILDFHRYVDSPYYSSFVGYLKRKNIDVPSYDAQYSNVMSYYIFNKSLHGYDKFTLEGATSSTPNTKSLQHVQGTDGASQKLARGDYYKYRAANLMFGCNAGAMYGISNFSQFNSWRKNQLLSFYEVLHGNIHGITDRIEKEGLTKYRDYYFMAQFEVGQQELIDIHHYTYLMDLCMLSKAGGLADVVYTINKFLAQKIYFSTQSRNNYHKMMDLQTFTSARKYMNPFQQNFLTAEWFREYVGLGFSEINPREKDINSLTQTVFYNIDLIRSMSYRQDYEFEKECINQMARSNLRRFTPMFEEGQNASVKYEAIISIGKGYTYSKYNTLMHFLSVMESYWSNPDVNNIQVFGKDIRTLLAVSCQKIFFEPRHPGYYYYGPLELRSSFRTDLDLAVASDPGTAVAKVSATTRAGFNYVAICDRVYEFTYIKKILDRLFRSANNQRLKSDNVVLNLLLLSLMLDFGLYKDYAKLLNIPFMTNLQHEADTRELQVEVANLIYDFDRKHSADPVTRSKVEDLIFEVSYKFLINKNFPIQSSQFKLIQILNGDSDYQEYVLLCKVYMSLCQINKSVEVDYYKIRCNGVFHIVIPCNFSKTTSEYLEKVTTHHSFSESEGIMTYDNIQVFDLRPQQPEINLYRVRLESSSNVESMVKYIEISNVFRALSLEEQYLVFIGDNSILIDVVDKKMHIRINQVKADISTIMFNEAVSFIPCFKYSEGGEDIIMFTSRNVHYHVDKWGQFCSDYYGMRVELTECINSDELFIDLNDDVNFERKKLSELLSESKVVVYFPDYLLLVSSRQQLINLLDFAVHIRNVSFFILVLFYLRRTSTNLEFIERKDKTIQISGPWKEAILYVLNRTKKNAQYDSIFDKQFFDLNQHKTLPLREFIDVLCNNFMRYQRYTEDGQYQIIPSDKQKRFLERIICGEECFHFSEVGSGKTKVILPLLCQTFLSSNVEAHKFFARGGKRKDTLVILVPEHLVNDARTQLGTNSPERGASQRSTIKQIFVTSFNQFKKALTYDKICRKIRPHREHILVIADEVDDFLDRDKLVFNICSNKANAFNLQTMEFFHEVSMSAYHGLEHSQDFFSSSQNPDYWKELHEKFVAIHNEIQDASKSLNTSFGIFNENTLRHCTTSISHDIEGYKALIARPYESVNRAMPGSYYSDVERSIYLTFVILSEDIKKYDELFQGERKFISFEYWKQHLRELDYDELVYGHDRLSEIAEKHPNCLGGIIRFLYVIILKRMEIRDGSRSVNSVDILFNFDLIGFTGTPFLDNYPTADYIRNHREDDIPPVIDRSFYAYTSETLSTDLFESRFSRFQGTNSNVHVEYVSSNFMQETLKVGEMETLQAIFEREQKGTTSTPPFNVIVDLCGVFKLTTIYDVRKLVLKQFGAHCFHYVYHIDQTDGSDRMLCIRTNNDVSFDEEFYKHLCRTYGASLSSKIFFFVDNRNYIGKDVPYQLGYQRQFGRPLFTKSVIIAHDVSDFSKIWQAMGRSRTMNETLFSIYKKDIPSGMVATNTGPCEIKSHPLTRLLYTRNCDCKMAGNISSIYQTLIALYNLSEESFYYKDEIVNTFIEKMDKTISLKVDQLENRIAKTILSDPVPARILQHIFVDKFRRSSNTTIAQTNLSPQMVGVLSKQIVRQKFEQRLPSSDIYDDYIRFLSGEQVSLMEISYTKQQQKQKQKQKAKSQDNDTMDVFDKRNQVTLTNKVDDYFQSTMRPDKDGTKKLLSLPLSMPIFKMFYWDNTTGKRNTINVYPTVQFLYSHHLKPSYIDEEVRKLLSGVDDHRQFCLDFVSTVTPVEKPDDSNGVDISEFHSEIKFSCIRQHAQYCLVGIEPGVYIIGMKDQFNIFDCATHPLKNHFQYASDEIGFILFDKTRTKSVNEFGPYFIQHYLLLDAISKQEVAQNVISYYSKYKDILNRCLDRYDEKRGKGFICWRFFMNQAIE</sequence>
<name>A0ABD3QSL2_9STRA</name>
<evidence type="ECO:0000256" key="1">
    <source>
        <dbReference type="SAM" id="MobiDB-lite"/>
    </source>
</evidence>
<dbReference type="EMBL" id="JABMIG020000029">
    <property type="protein sequence ID" value="KAL3801015.1"/>
    <property type="molecule type" value="Genomic_DNA"/>
</dbReference>
<dbReference type="Gene3D" id="3.40.50.300">
    <property type="entry name" value="P-loop containing nucleotide triphosphate hydrolases"/>
    <property type="match status" value="1"/>
</dbReference>
<gene>
    <name evidence="2" type="ORF">HJC23_002308</name>
</gene>
<organism evidence="2 3">
    <name type="scientific">Cyclotella cryptica</name>
    <dbReference type="NCBI Taxonomy" id="29204"/>
    <lineage>
        <taxon>Eukaryota</taxon>
        <taxon>Sar</taxon>
        <taxon>Stramenopiles</taxon>
        <taxon>Ochrophyta</taxon>
        <taxon>Bacillariophyta</taxon>
        <taxon>Coscinodiscophyceae</taxon>
        <taxon>Thalassiosirophycidae</taxon>
        <taxon>Stephanodiscales</taxon>
        <taxon>Stephanodiscaceae</taxon>
        <taxon>Cyclotella</taxon>
    </lineage>
</organism>
<dbReference type="Proteomes" id="UP001516023">
    <property type="component" value="Unassembled WGS sequence"/>
</dbReference>
<dbReference type="SUPFAM" id="SSF52540">
    <property type="entry name" value="P-loop containing nucleoside triphosphate hydrolases"/>
    <property type="match status" value="1"/>
</dbReference>
<comment type="caution">
    <text evidence="2">The sequence shown here is derived from an EMBL/GenBank/DDBJ whole genome shotgun (WGS) entry which is preliminary data.</text>
</comment>
<evidence type="ECO:0000313" key="3">
    <source>
        <dbReference type="Proteomes" id="UP001516023"/>
    </source>
</evidence>
<proteinExistence type="predicted"/>
<feature type="region of interest" description="Disordered" evidence="1">
    <location>
        <begin position="102"/>
        <end position="135"/>
    </location>
</feature>
<protein>
    <submittedName>
        <fullName evidence="2">Uncharacterized protein</fullName>
    </submittedName>
</protein>
<reference evidence="2 3" key="1">
    <citation type="journal article" date="2020" name="G3 (Bethesda)">
        <title>Improved Reference Genome for Cyclotella cryptica CCMP332, a Model for Cell Wall Morphogenesis, Salinity Adaptation, and Lipid Production in Diatoms (Bacillariophyta).</title>
        <authorList>
            <person name="Roberts W.R."/>
            <person name="Downey K.M."/>
            <person name="Ruck E.C."/>
            <person name="Traller J.C."/>
            <person name="Alverson A.J."/>
        </authorList>
    </citation>
    <scope>NUCLEOTIDE SEQUENCE [LARGE SCALE GENOMIC DNA]</scope>
    <source>
        <strain evidence="2 3">CCMP332</strain>
    </source>
</reference>
<dbReference type="InterPro" id="IPR027417">
    <property type="entry name" value="P-loop_NTPase"/>
</dbReference>